<comment type="caution">
    <text evidence="2">The sequence shown here is derived from an EMBL/GenBank/DDBJ whole genome shotgun (WGS) entry which is preliminary data.</text>
</comment>
<accession>A0A9Q3JSK4</accession>
<name>A0A9Q3JSK4_9BASI</name>
<protein>
    <submittedName>
        <fullName evidence="2">Uncharacterized protein</fullName>
    </submittedName>
</protein>
<organism evidence="2 3">
    <name type="scientific">Austropuccinia psidii MF-1</name>
    <dbReference type="NCBI Taxonomy" id="1389203"/>
    <lineage>
        <taxon>Eukaryota</taxon>
        <taxon>Fungi</taxon>
        <taxon>Dikarya</taxon>
        <taxon>Basidiomycota</taxon>
        <taxon>Pucciniomycotina</taxon>
        <taxon>Pucciniomycetes</taxon>
        <taxon>Pucciniales</taxon>
        <taxon>Sphaerophragmiaceae</taxon>
        <taxon>Austropuccinia</taxon>
    </lineage>
</organism>
<dbReference type="Proteomes" id="UP000765509">
    <property type="component" value="Unassembled WGS sequence"/>
</dbReference>
<dbReference type="EMBL" id="AVOT02080638">
    <property type="protein sequence ID" value="MBW0567326.1"/>
    <property type="molecule type" value="Genomic_DNA"/>
</dbReference>
<reference evidence="2" key="1">
    <citation type="submission" date="2021-03" db="EMBL/GenBank/DDBJ databases">
        <title>Draft genome sequence of rust myrtle Austropuccinia psidii MF-1, a brazilian biotype.</title>
        <authorList>
            <person name="Quecine M.C."/>
            <person name="Pachon D.M.R."/>
            <person name="Bonatelli M.L."/>
            <person name="Correr F.H."/>
            <person name="Franceschini L.M."/>
            <person name="Leite T.F."/>
            <person name="Margarido G.R.A."/>
            <person name="Almeida C.A."/>
            <person name="Ferrarezi J.A."/>
            <person name="Labate C.A."/>
        </authorList>
    </citation>
    <scope>NUCLEOTIDE SEQUENCE</scope>
    <source>
        <strain evidence="2">MF-1</strain>
    </source>
</reference>
<evidence type="ECO:0000313" key="3">
    <source>
        <dbReference type="Proteomes" id="UP000765509"/>
    </source>
</evidence>
<evidence type="ECO:0000256" key="1">
    <source>
        <dbReference type="SAM" id="MobiDB-lite"/>
    </source>
</evidence>
<evidence type="ECO:0000313" key="2">
    <source>
        <dbReference type="EMBL" id="MBW0567326.1"/>
    </source>
</evidence>
<dbReference type="AlphaFoldDB" id="A0A9Q3JSK4"/>
<proteinExistence type="predicted"/>
<gene>
    <name evidence="2" type="ORF">O181_107041</name>
</gene>
<feature type="region of interest" description="Disordered" evidence="1">
    <location>
        <begin position="60"/>
        <end position="93"/>
    </location>
</feature>
<feature type="region of interest" description="Disordered" evidence="1">
    <location>
        <begin position="1"/>
        <end position="20"/>
    </location>
</feature>
<sequence length="135" mass="14954">MRPTTLQTIHNQPPLSDHSTQSVSVLGLSQPPFSNQCNHLISALWLSQAVENMHLTPSRSLSGVSLATAEARGGGSEKQNERREKNKKKAIGDSKTNFTLKDYNNISCYIKEEENYDCLFGKSICGISQCFKFSS</sequence>
<keyword evidence="3" id="KW-1185">Reference proteome</keyword>